<dbReference type="InParanoid" id="K1X8V6"/>
<evidence type="ECO:0000256" key="1">
    <source>
        <dbReference type="SAM" id="MobiDB-lite"/>
    </source>
</evidence>
<feature type="compositionally biased region" description="Low complexity" evidence="1">
    <location>
        <begin position="57"/>
        <end position="66"/>
    </location>
</feature>
<feature type="compositionally biased region" description="Low complexity" evidence="1">
    <location>
        <begin position="99"/>
        <end position="114"/>
    </location>
</feature>
<organism evidence="2 3">
    <name type="scientific">Marssonina brunnea f. sp. multigermtubi (strain MB_m1)</name>
    <name type="common">Marssonina leaf spot fungus</name>
    <dbReference type="NCBI Taxonomy" id="1072389"/>
    <lineage>
        <taxon>Eukaryota</taxon>
        <taxon>Fungi</taxon>
        <taxon>Dikarya</taxon>
        <taxon>Ascomycota</taxon>
        <taxon>Pezizomycotina</taxon>
        <taxon>Leotiomycetes</taxon>
        <taxon>Helotiales</taxon>
        <taxon>Drepanopezizaceae</taxon>
        <taxon>Drepanopeziza</taxon>
    </lineage>
</organism>
<evidence type="ECO:0000313" key="3">
    <source>
        <dbReference type="Proteomes" id="UP000006753"/>
    </source>
</evidence>
<name>K1X8V6_MARBU</name>
<dbReference type="KEGG" id="mbe:MBM_00644"/>
<dbReference type="OrthoDB" id="2910287at2759"/>
<dbReference type="EMBL" id="JH921428">
    <property type="protein sequence ID" value="EKD21531.1"/>
    <property type="molecule type" value="Genomic_DNA"/>
</dbReference>
<gene>
    <name evidence="2" type="ORF">MBM_00644</name>
</gene>
<evidence type="ECO:0000313" key="2">
    <source>
        <dbReference type="EMBL" id="EKD21531.1"/>
    </source>
</evidence>
<dbReference type="AlphaFoldDB" id="K1X8V6"/>
<dbReference type="Proteomes" id="UP000006753">
    <property type="component" value="Unassembled WGS sequence"/>
</dbReference>
<reference evidence="2 3" key="1">
    <citation type="journal article" date="2012" name="BMC Genomics">
        <title>Sequencing the genome of Marssonina brunnea reveals fungus-poplar co-evolution.</title>
        <authorList>
            <person name="Zhu S."/>
            <person name="Cao Y.-Z."/>
            <person name="Jiang C."/>
            <person name="Tan B.-Y."/>
            <person name="Wang Z."/>
            <person name="Feng S."/>
            <person name="Zhang L."/>
            <person name="Su X.-H."/>
            <person name="Brejova B."/>
            <person name="Vinar T."/>
            <person name="Xu M."/>
            <person name="Wang M.-X."/>
            <person name="Zhang S.-G."/>
            <person name="Huang M.-R."/>
            <person name="Wu R."/>
            <person name="Zhou Y."/>
        </authorList>
    </citation>
    <scope>NUCLEOTIDE SEQUENCE [LARGE SCALE GENOMIC DNA]</scope>
    <source>
        <strain evidence="2 3">MB_m1</strain>
    </source>
</reference>
<accession>K1X8V6</accession>
<proteinExistence type="predicted"/>
<keyword evidence="3" id="KW-1185">Reference proteome</keyword>
<feature type="region of interest" description="Disordered" evidence="1">
    <location>
        <begin position="37"/>
        <end position="133"/>
    </location>
</feature>
<sequence length="155" mass="16581">MKSISPALFAPLATAGVINPVKIGNIDTARLLSWQTQTPCPPPPTLQPHSALDKVRSTVTSQTQSSYPTHPPLLPAAEQCYTLADPRQPDLVRRRRRAGPSSPRCSPAPSPRSRAAGRGRGRGRRTDGARDLRWSGNADVRTVGIDDSIRCGVGG</sequence>
<dbReference type="HOGENOM" id="CLU_1695867_0_0_1"/>
<protein>
    <submittedName>
        <fullName evidence="2">Uncharacterized protein</fullName>
    </submittedName>
</protein>
<feature type="compositionally biased region" description="Basic and acidic residues" evidence="1">
    <location>
        <begin position="124"/>
        <end position="133"/>
    </location>
</feature>